<sequence length="125" mass="14673">MKYSFTIPGRMRGLNEYIDSCRRNAKGGGRMKRKEQDWVVFCIRNKFRGVHIKHPVIIHYHWYEPNRRRDLDNIAGFGHKVIQDALVECGVLANDGWKEVCGFTDTFSVSQKEPYITVELEEVIR</sequence>
<dbReference type="Gene3D" id="3.30.1330.70">
    <property type="entry name" value="Holliday junction resolvase RusA"/>
    <property type="match status" value="1"/>
</dbReference>
<dbReference type="InterPro" id="IPR036614">
    <property type="entry name" value="RusA-like_sf"/>
</dbReference>
<name>A0A8S5N9B0_9VIRU</name>
<reference evidence="1" key="1">
    <citation type="journal article" date="2021" name="Proc. Natl. Acad. Sci. U.S.A.">
        <title>A Catalog of Tens of Thousands of Viruses from Human Metagenomes Reveals Hidden Associations with Chronic Diseases.</title>
        <authorList>
            <person name="Tisza M.J."/>
            <person name="Buck C.B."/>
        </authorList>
    </citation>
    <scope>NUCLEOTIDE SEQUENCE</scope>
    <source>
        <strain evidence="1">CtXnn1</strain>
    </source>
</reference>
<accession>A0A8S5N9B0</accession>
<protein>
    <submittedName>
        <fullName evidence="1">Endodeoxyribonuclease RusA</fullName>
    </submittedName>
</protein>
<proteinExistence type="predicted"/>
<dbReference type="SUPFAM" id="SSF103084">
    <property type="entry name" value="Holliday junction resolvase RusA"/>
    <property type="match status" value="1"/>
</dbReference>
<dbReference type="GO" id="GO:0000287">
    <property type="term" value="F:magnesium ion binding"/>
    <property type="evidence" value="ECO:0007669"/>
    <property type="project" value="InterPro"/>
</dbReference>
<evidence type="ECO:0000313" key="1">
    <source>
        <dbReference type="EMBL" id="DAD91233.1"/>
    </source>
</evidence>
<organism evidence="1">
    <name type="scientific">Phage sp. ctXnn1</name>
    <dbReference type="NCBI Taxonomy" id="2826749"/>
    <lineage>
        <taxon>Viruses</taxon>
    </lineage>
</organism>
<dbReference type="EMBL" id="BK015108">
    <property type="protein sequence ID" value="DAD91233.1"/>
    <property type="molecule type" value="Genomic_DNA"/>
</dbReference>
<dbReference type="GO" id="GO:0006281">
    <property type="term" value="P:DNA repair"/>
    <property type="evidence" value="ECO:0007669"/>
    <property type="project" value="InterPro"/>
</dbReference>
<dbReference type="GO" id="GO:0006310">
    <property type="term" value="P:DNA recombination"/>
    <property type="evidence" value="ECO:0007669"/>
    <property type="project" value="InterPro"/>
</dbReference>